<dbReference type="PROSITE" id="PS01331">
    <property type="entry name" value="THYMIDYLATE_KINASE"/>
    <property type="match status" value="1"/>
</dbReference>
<dbReference type="Proteomes" id="UP001652621">
    <property type="component" value="Unplaced"/>
</dbReference>
<evidence type="ECO:0000256" key="6">
    <source>
        <dbReference type="ARBA" id="ARBA00022727"/>
    </source>
</evidence>
<dbReference type="NCBIfam" id="TIGR00041">
    <property type="entry name" value="DTMP_kinase"/>
    <property type="match status" value="1"/>
</dbReference>
<evidence type="ECO:0000256" key="4">
    <source>
        <dbReference type="ARBA" id="ARBA00017144"/>
    </source>
</evidence>
<keyword evidence="5" id="KW-0808">Transferase</keyword>
<proteinExistence type="inferred from homology"/>
<dbReference type="GO" id="GO:0005739">
    <property type="term" value="C:mitochondrion"/>
    <property type="evidence" value="ECO:0007669"/>
    <property type="project" value="TreeGrafter"/>
</dbReference>
<evidence type="ECO:0000313" key="13">
    <source>
        <dbReference type="RefSeq" id="XP_005180405.1"/>
    </source>
</evidence>
<dbReference type="VEuPathDB" id="VectorBase:MDOMA2_009593"/>
<dbReference type="Gene3D" id="3.40.50.300">
    <property type="entry name" value="P-loop containing nucleotide triphosphate hydrolases"/>
    <property type="match status" value="1"/>
</dbReference>
<accession>A0A1I8N896</accession>
<dbReference type="InterPro" id="IPR018095">
    <property type="entry name" value="Thymidylate_kin_CS"/>
</dbReference>
<dbReference type="SUPFAM" id="SSF52540">
    <property type="entry name" value="P-loop containing nucleoside triphosphate hydrolases"/>
    <property type="match status" value="1"/>
</dbReference>
<dbReference type="GO" id="GO:0005524">
    <property type="term" value="F:ATP binding"/>
    <property type="evidence" value="ECO:0007669"/>
    <property type="project" value="UniProtKB-KW"/>
</dbReference>
<dbReference type="EnsemblMetazoa" id="MDOA012611-RA">
    <property type="protein sequence ID" value="MDOA012611-PA"/>
    <property type="gene ID" value="MDOA012611"/>
</dbReference>
<gene>
    <name evidence="11" type="primary">101889231</name>
    <name evidence="13" type="synonym">LOC101889231</name>
</gene>
<organism evidence="11">
    <name type="scientific">Musca domestica</name>
    <name type="common">House fly</name>
    <dbReference type="NCBI Taxonomy" id="7370"/>
    <lineage>
        <taxon>Eukaryota</taxon>
        <taxon>Metazoa</taxon>
        <taxon>Ecdysozoa</taxon>
        <taxon>Arthropoda</taxon>
        <taxon>Hexapoda</taxon>
        <taxon>Insecta</taxon>
        <taxon>Pterygota</taxon>
        <taxon>Neoptera</taxon>
        <taxon>Endopterygota</taxon>
        <taxon>Diptera</taxon>
        <taxon>Brachycera</taxon>
        <taxon>Muscomorpha</taxon>
        <taxon>Muscoidea</taxon>
        <taxon>Muscidae</taxon>
        <taxon>Musca</taxon>
    </lineage>
</organism>
<dbReference type="GO" id="GO:0004798">
    <property type="term" value="F:dTMP kinase activity"/>
    <property type="evidence" value="ECO:0007669"/>
    <property type="project" value="UniProtKB-EC"/>
</dbReference>
<sequence length="215" mass="24880">MSQIKRGAFIVLEGCDRCGKSTQSRKLVEYLESCSIPVKYMAFPERTSDIGQVINAYIKNKQELNDETIHLLFTANRWEHKNHILNLLNSGTTLVVDRYAYSGLAYSVAKGMSKQWCMSPESGLPRPDVVFYLKTNVATLQNRGQFGEERYETEDFQTKVARCFEDIYEMEKSYWQLIDASQSQDTIHDSLRQKVLEVLKEVENTEVNVLDWLKD</sequence>
<dbReference type="GeneID" id="101889231"/>
<feature type="domain" description="Thymidylate kinase-like" evidence="10">
    <location>
        <begin position="12"/>
        <end position="190"/>
    </location>
</feature>
<dbReference type="GO" id="GO:0006227">
    <property type="term" value="P:dUDP biosynthetic process"/>
    <property type="evidence" value="ECO:0007669"/>
    <property type="project" value="TreeGrafter"/>
</dbReference>
<evidence type="ECO:0000256" key="8">
    <source>
        <dbReference type="ARBA" id="ARBA00022777"/>
    </source>
</evidence>
<evidence type="ECO:0000256" key="3">
    <source>
        <dbReference type="ARBA" id="ARBA00012980"/>
    </source>
</evidence>
<dbReference type="AlphaFoldDB" id="A0A1I8N896"/>
<evidence type="ECO:0000313" key="12">
    <source>
        <dbReference type="Proteomes" id="UP001652621"/>
    </source>
</evidence>
<evidence type="ECO:0000313" key="11">
    <source>
        <dbReference type="EnsemblMetazoa" id="MDOA012611-PA"/>
    </source>
</evidence>
<dbReference type="CDD" id="cd01672">
    <property type="entry name" value="TMPK"/>
    <property type="match status" value="1"/>
</dbReference>
<evidence type="ECO:0000259" key="10">
    <source>
        <dbReference type="Pfam" id="PF02223"/>
    </source>
</evidence>
<dbReference type="VEuPathDB" id="VectorBase:MDOA012611"/>
<keyword evidence="6" id="KW-0545">Nucleotide biosynthesis</keyword>
<evidence type="ECO:0000256" key="1">
    <source>
        <dbReference type="ARBA" id="ARBA00004992"/>
    </source>
</evidence>
<evidence type="ECO:0000256" key="9">
    <source>
        <dbReference type="ARBA" id="ARBA00022840"/>
    </source>
</evidence>
<dbReference type="GO" id="GO:0005634">
    <property type="term" value="C:nucleus"/>
    <property type="evidence" value="ECO:0007669"/>
    <property type="project" value="TreeGrafter"/>
</dbReference>
<dbReference type="InterPro" id="IPR018094">
    <property type="entry name" value="Thymidylate_kinase"/>
</dbReference>
<keyword evidence="7" id="KW-0547">Nucleotide-binding</keyword>
<dbReference type="InterPro" id="IPR027417">
    <property type="entry name" value="P-loop_NTPase"/>
</dbReference>
<protein>
    <recommendedName>
        <fullName evidence="4">Thymidylate kinase</fullName>
        <ecNumber evidence="3">2.7.4.9</ecNumber>
    </recommendedName>
</protein>
<comment type="pathway">
    <text evidence="1">Pyrimidine metabolism; dTTP biosynthesis.</text>
</comment>
<dbReference type="PANTHER" id="PTHR10344">
    <property type="entry name" value="THYMIDYLATE KINASE"/>
    <property type="match status" value="1"/>
</dbReference>
<dbReference type="FunFam" id="3.40.50.300:FF:000679">
    <property type="entry name" value="Thymidylate kinase"/>
    <property type="match status" value="1"/>
</dbReference>
<comment type="similarity">
    <text evidence="2">Belongs to the thymidylate kinase family.</text>
</comment>
<dbReference type="eggNOG" id="KOG3327">
    <property type="taxonomic scope" value="Eukaryota"/>
</dbReference>
<reference evidence="11" key="1">
    <citation type="submission" date="2020-05" db="UniProtKB">
        <authorList>
            <consortium name="EnsemblMetazoa"/>
        </authorList>
    </citation>
    <scope>IDENTIFICATION</scope>
    <source>
        <strain evidence="11">Aabys</strain>
    </source>
</reference>
<keyword evidence="9" id="KW-0067">ATP-binding</keyword>
<dbReference type="GO" id="GO:0004550">
    <property type="term" value="F:nucleoside diphosphate kinase activity"/>
    <property type="evidence" value="ECO:0007669"/>
    <property type="project" value="TreeGrafter"/>
</dbReference>
<evidence type="ECO:0000256" key="2">
    <source>
        <dbReference type="ARBA" id="ARBA00009776"/>
    </source>
</evidence>
<dbReference type="GO" id="GO:0006233">
    <property type="term" value="P:dTDP biosynthetic process"/>
    <property type="evidence" value="ECO:0007669"/>
    <property type="project" value="InterPro"/>
</dbReference>
<keyword evidence="8 13" id="KW-0418">Kinase</keyword>
<evidence type="ECO:0000256" key="7">
    <source>
        <dbReference type="ARBA" id="ARBA00022741"/>
    </source>
</evidence>
<dbReference type="InterPro" id="IPR039430">
    <property type="entry name" value="Thymidylate_kin-like_dom"/>
</dbReference>
<dbReference type="GO" id="GO:0006235">
    <property type="term" value="P:dTTP biosynthetic process"/>
    <property type="evidence" value="ECO:0007669"/>
    <property type="project" value="TreeGrafter"/>
</dbReference>
<dbReference type="KEGG" id="mde:101889231"/>
<dbReference type="HAMAP" id="MF_00165">
    <property type="entry name" value="Thymidylate_kinase"/>
    <property type="match status" value="1"/>
</dbReference>
<dbReference type="EC" id="2.7.4.9" evidence="3"/>
<dbReference type="STRING" id="7370.A0A1I8N896"/>
<dbReference type="GO" id="GO:0005829">
    <property type="term" value="C:cytosol"/>
    <property type="evidence" value="ECO:0007669"/>
    <property type="project" value="TreeGrafter"/>
</dbReference>
<reference evidence="13" key="2">
    <citation type="submission" date="2025-04" db="UniProtKB">
        <authorList>
            <consortium name="RefSeq"/>
        </authorList>
    </citation>
    <scope>IDENTIFICATION</scope>
    <source>
        <strain evidence="13">Aabys</strain>
    </source>
</reference>
<dbReference type="Pfam" id="PF02223">
    <property type="entry name" value="Thymidylate_kin"/>
    <property type="match status" value="1"/>
</dbReference>
<evidence type="ECO:0000256" key="5">
    <source>
        <dbReference type="ARBA" id="ARBA00022679"/>
    </source>
</evidence>
<dbReference type="OrthoDB" id="425602at2759"/>
<dbReference type="PANTHER" id="PTHR10344:SF1">
    <property type="entry name" value="THYMIDYLATE KINASE"/>
    <property type="match status" value="1"/>
</dbReference>
<name>A0A1I8N896_MUSDO</name>
<keyword evidence="12" id="KW-1185">Reference proteome</keyword>
<dbReference type="RefSeq" id="XP_005180405.1">
    <property type="nucleotide sequence ID" value="XM_005180348.3"/>
</dbReference>